<evidence type="ECO:0000313" key="8">
    <source>
        <dbReference type="EMBL" id="EME45829.1"/>
    </source>
</evidence>
<dbReference type="HOGENOM" id="CLU_020370_2_0_1"/>
<dbReference type="OrthoDB" id="648861at2759"/>
<dbReference type="AlphaFoldDB" id="N1PTU1"/>
<feature type="transmembrane region" description="Helical" evidence="6">
    <location>
        <begin position="261"/>
        <end position="283"/>
    </location>
</feature>
<dbReference type="PANTHER" id="PTHR11660">
    <property type="entry name" value="SOLUTE CARRIER FAMILY 40 MEMBER"/>
    <property type="match status" value="1"/>
</dbReference>
<evidence type="ECO:0000256" key="7">
    <source>
        <dbReference type="SAM" id="MobiDB-lite"/>
    </source>
</evidence>
<comment type="caution">
    <text evidence="6">Lacks conserved residue(s) required for the propagation of feature annotation.</text>
</comment>
<proteinExistence type="inferred from homology"/>
<evidence type="ECO:0000256" key="3">
    <source>
        <dbReference type="ARBA" id="ARBA00022692"/>
    </source>
</evidence>
<organism evidence="8 9">
    <name type="scientific">Dothistroma septosporum (strain NZE10 / CBS 128990)</name>
    <name type="common">Red band needle blight fungus</name>
    <name type="synonym">Mycosphaerella pini</name>
    <dbReference type="NCBI Taxonomy" id="675120"/>
    <lineage>
        <taxon>Eukaryota</taxon>
        <taxon>Fungi</taxon>
        <taxon>Dikarya</taxon>
        <taxon>Ascomycota</taxon>
        <taxon>Pezizomycotina</taxon>
        <taxon>Dothideomycetes</taxon>
        <taxon>Dothideomycetidae</taxon>
        <taxon>Mycosphaerellales</taxon>
        <taxon>Mycosphaerellaceae</taxon>
        <taxon>Dothistroma</taxon>
    </lineage>
</organism>
<dbReference type="EMBL" id="KB446538">
    <property type="protein sequence ID" value="EME45829.1"/>
    <property type="molecule type" value="Genomic_DNA"/>
</dbReference>
<evidence type="ECO:0000256" key="5">
    <source>
        <dbReference type="ARBA" id="ARBA00023136"/>
    </source>
</evidence>
<evidence type="ECO:0000256" key="6">
    <source>
        <dbReference type="RuleBase" id="RU365065"/>
    </source>
</evidence>
<protein>
    <recommendedName>
        <fullName evidence="6">Solute carrier family 40 member</fullName>
    </recommendedName>
</protein>
<dbReference type="OMA" id="IFTANAW"/>
<evidence type="ECO:0000256" key="1">
    <source>
        <dbReference type="ARBA" id="ARBA00004141"/>
    </source>
</evidence>
<feature type="transmembrane region" description="Helical" evidence="6">
    <location>
        <begin position="118"/>
        <end position="137"/>
    </location>
</feature>
<keyword evidence="4 6" id="KW-1133">Transmembrane helix</keyword>
<dbReference type="GO" id="GO:0016020">
    <property type="term" value="C:membrane"/>
    <property type="evidence" value="ECO:0007669"/>
    <property type="project" value="UniProtKB-SubCell"/>
</dbReference>
<comment type="similarity">
    <text evidence="6">Belongs to the ferroportin (FP) (TC 2.A.100) family. SLC40A subfamily.</text>
</comment>
<keyword evidence="9" id="KW-1185">Reference proteome</keyword>
<keyword evidence="3 6" id="KW-0812">Transmembrane</keyword>
<dbReference type="Pfam" id="PF06963">
    <property type="entry name" value="FPN1"/>
    <property type="match status" value="2"/>
</dbReference>
<dbReference type="GO" id="GO:0005381">
    <property type="term" value="F:iron ion transmembrane transporter activity"/>
    <property type="evidence" value="ECO:0007669"/>
    <property type="project" value="UniProtKB-UniRule"/>
</dbReference>
<feature type="transmembrane region" description="Helical" evidence="6">
    <location>
        <begin position="373"/>
        <end position="390"/>
    </location>
</feature>
<accession>N1PTU1</accession>
<dbReference type="Proteomes" id="UP000016933">
    <property type="component" value="Unassembled WGS sequence"/>
</dbReference>
<keyword evidence="6" id="KW-0406">Ion transport</keyword>
<feature type="transmembrane region" description="Helical" evidence="6">
    <location>
        <begin position="410"/>
        <end position="435"/>
    </location>
</feature>
<sequence length="547" mass="60073">MADCGTAVRTHEIVDHLGEASRRPGERDLSDDEDSCSDDISSSEGQSLVSFYTSHALFMWNNRSYEFVSVLLTAAAFRHTLVAASIRGLSAHLASLLFSARIGRWCTGQKSRLRPVRICIVVQRVCICLACLGWILIVEDHGGDRMGKTSLTKIVMFAVLIMLGMIERLSAVGNLIVVERDWLPLLVEPVSRDVRPSGDVWNMPKSAVAAVAEPLLPKKGRSTSLHKLNATAKRIDLVTKLVAPLAISAAAIGQNSIRYTAAMLALLQVVSCGIELYTTHLVWKAFPAMQVERDVAEFTNRPEDESAPTTVRKMVARVHGFQAYLQSPTCLPSMAYAMEPFSVLTLAGSMSTYLLIAGFRLSQITAARTASTVVELASTVLTPWLITWLSRRQRNVSGGNIPSDALQPLVKVGLIGLSWQVLCLVPATLVLVLFVDVFGSRTEHDASTLMIVLFSTLVLSRLGPFAFSLVEQQIVQLEVPAHERLEFSGVEMALIDLAELARWALLGLFGRPDQFRWVALISFFSVATSFLLFMVWAKRSRASLLTT</sequence>
<dbReference type="InterPro" id="IPR009716">
    <property type="entry name" value="Ferroportin-1"/>
</dbReference>
<feature type="region of interest" description="Disordered" evidence="7">
    <location>
        <begin position="16"/>
        <end position="43"/>
    </location>
</feature>
<comment type="function">
    <text evidence="6">May be involved in iron transport and iron homeostasis.</text>
</comment>
<evidence type="ECO:0000256" key="4">
    <source>
        <dbReference type="ARBA" id="ARBA00022989"/>
    </source>
</evidence>
<feature type="transmembrane region" description="Helical" evidence="6">
    <location>
        <begin position="515"/>
        <end position="537"/>
    </location>
</feature>
<feature type="transmembrane region" description="Helical" evidence="6">
    <location>
        <begin position="149"/>
        <end position="166"/>
    </location>
</feature>
<name>N1PTU1_DOTSN</name>
<feature type="transmembrane region" description="Helical" evidence="6">
    <location>
        <begin position="447"/>
        <end position="467"/>
    </location>
</feature>
<dbReference type="PANTHER" id="PTHR11660:SF57">
    <property type="entry name" value="SOLUTE CARRIER FAMILY 40 MEMBER"/>
    <property type="match status" value="1"/>
</dbReference>
<evidence type="ECO:0000256" key="2">
    <source>
        <dbReference type="ARBA" id="ARBA00022448"/>
    </source>
</evidence>
<dbReference type="eggNOG" id="KOG2601">
    <property type="taxonomic scope" value="Eukaryota"/>
</dbReference>
<reference evidence="9" key="1">
    <citation type="journal article" date="2012" name="PLoS Genet.">
        <title>The genomes of the fungal plant pathogens Cladosporium fulvum and Dothistroma septosporum reveal adaptation to different hosts and lifestyles but also signatures of common ancestry.</title>
        <authorList>
            <person name="de Wit P.J.G.M."/>
            <person name="van der Burgt A."/>
            <person name="Oekmen B."/>
            <person name="Stergiopoulos I."/>
            <person name="Abd-Elsalam K.A."/>
            <person name="Aerts A.L."/>
            <person name="Bahkali A.H."/>
            <person name="Beenen H.G."/>
            <person name="Chettri P."/>
            <person name="Cox M.P."/>
            <person name="Datema E."/>
            <person name="de Vries R.P."/>
            <person name="Dhillon B."/>
            <person name="Ganley A.R."/>
            <person name="Griffiths S.A."/>
            <person name="Guo Y."/>
            <person name="Hamelin R.C."/>
            <person name="Henrissat B."/>
            <person name="Kabir M.S."/>
            <person name="Jashni M.K."/>
            <person name="Kema G."/>
            <person name="Klaubauf S."/>
            <person name="Lapidus A."/>
            <person name="Levasseur A."/>
            <person name="Lindquist E."/>
            <person name="Mehrabi R."/>
            <person name="Ohm R.A."/>
            <person name="Owen T.J."/>
            <person name="Salamov A."/>
            <person name="Schwelm A."/>
            <person name="Schijlen E."/>
            <person name="Sun H."/>
            <person name="van den Burg H.A."/>
            <person name="van Ham R.C.H.J."/>
            <person name="Zhang S."/>
            <person name="Goodwin S.B."/>
            <person name="Grigoriev I.V."/>
            <person name="Collemare J."/>
            <person name="Bradshaw R.E."/>
        </authorList>
    </citation>
    <scope>NUCLEOTIDE SEQUENCE [LARGE SCALE GENOMIC DNA]</scope>
    <source>
        <strain evidence="9">NZE10 / CBS 128990</strain>
    </source>
</reference>
<dbReference type="STRING" id="675120.N1PTU1"/>
<comment type="subcellular location">
    <subcellularLocation>
        <location evidence="1 6">Membrane</location>
        <topology evidence="1 6">Multi-pass membrane protein</topology>
    </subcellularLocation>
</comment>
<keyword evidence="2 6" id="KW-0813">Transport</keyword>
<feature type="transmembrane region" description="Helical" evidence="6">
    <location>
        <begin position="341"/>
        <end position="361"/>
    </location>
</feature>
<evidence type="ECO:0000313" key="9">
    <source>
        <dbReference type="Proteomes" id="UP000016933"/>
    </source>
</evidence>
<reference evidence="8 9" key="2">
    <citation type="journal article" date="2012" name="PLoS Pathog.">
        <title>Diverse lifestyles and strategies of plant pathogenesis encoded in the genomes of eighteen Dothideomycetes fungi.</title>
        <authorList>
            <person name="Ohm R.A."/>
            <person name="Feau N."/>
            <person name="Henrissat B."/>
            <person name="Schoch C.L."/>
            <person name="Horwitz B.A."/>
            <person name="Barry K.W."/>
            <person name="Condon B.J."/>
            <person name="Copeland A.C."/>
            <person name="Dhillon B."/>
            <person name="Glaser F."/>
            <person name="Hesse C.N."/>
            <person name="Kosti I."/>
            <person name="LaButti K."/>
            <person name="Lindquist E.A."/>
            <person name="Lucas S."/>
            <person name="Salamov A.A."/>
            <person name="Bradshaw R.E."/>
            <person name="Ciuffetti L."/>
            <person name="Hamelin R.C."/>
            <person name="Kema G.H.J."/>
            <person name="Lawrence C."/>
            <person name="Scott J.A."/>
            <person name="Spatafora J.W."/>
            <person name="Turgeon B.G."/>
            <person name="de Wit P.J.G.M."/>
            <person name="Zhong S."/>
            <person name="Goodwin S.B."/>
            <person name="Grigoriev I.V."/>
        </authorList>
    </citation>
    <scope>NUCLEOTIDE SEQUENCE [LARGE SCALE GENOMIC DNA]</scope>
    <source>
        <strain evidence="9">NZE10 / CBS 128990</strain>
    </source>
</reference>
<gene>
    <name evidence="8" type="ORF">DOTSEDRAFT_71504</name>
</gene>
<keyword evidence="5 6" id="KW-0472">Membrane</keyword>
<feature type="compositionally biased region" description="Basic and acidic residues" evidence="7">
    <location>
        <begin position="16"/>
        <end position="28"/>
    </location>
</feature>